<sequence>MFQLLIDLSDINALNALYVSIFLGITLKFLWAWGVEYTFFGSLSESANTKINYPLVFYRKQNSINGSYILKRIIKYIRRKECSKDDSEEPISFLLTNHIYT</sequence>
<organism evidence="2 3">
    <name type="scientific">Neobacillus cucumis</name>
    <dbReference type="NCBI Taxonomy" id="1740721"/>
    <lineage>
        <taxon>Bacteria</taxon>
        <taxon>Bacillati</taxon>
        <taxon>Bacillota</taxon>
        <taxon>Bacilli</taxon>
        <taxon>Bacillales</taxon>
        <taxon>Bacillaceae</taxon>
        <taxon>Neobacillus</taxon>
    </lineage>
</organism>
<evidence type="ECO:0000256" key="1">
    <source>
        <dbReference type="SAM" id="Phobius"/>
    </source>
</evidence>
<dbReference type="EMBL" id="PGVE01000091">
    <property type="protein sequence ID" value="PLS01552.1"/>
    <property type="molecule type" value="Genomic_DNA"/>
</dbReference>
<feature type="transmembrane region" description="Helical" evidence="1">
    <location>
        <begin position="12"/>
        <end position="33"/>
    </location>
</feature>
<keyword evidence="1" id="KW-1133">Transmembrane helix</keyword>
<protein>
    <submittedName>
        <fullName evidence="2">Uncharacterized protein</fullName>
    </submittedName>
</protein>
<name>A0A2N5H7Q1_9BACI</name>
<dbReference type="Proteomes" id="UP000234950">
    <property type="component" value="Unassembled WGS sequence"/>
</dbReference>
<reference evidence="2 3" key="1">
    <citation type="submission" date="2017-11" db="EMBL/GenBank/DDBJ databases">
        <title>Comparitive Functional Genomics of Dry Heat Resistant strains isolated from the Viking Spacecraft.</title>
        <authorList>
            <person name="Seuylemezian A."/>
            <person name="Cooper K."/>
            <person name="Vaishampayan P."/>
        </authorList>
    </citation>
    <scope>NUCLEOTIDE SEQUENCE [LARGE SCALE GENOMIC DNA]</scope>
    <source>
        <strain evidence="2 3">V32-6</strain>
    </source>
</reference>
<proteinExistence type="predicted"/>
<dbReference type="AlphaFoldDB" id="A0A2N5H7Q1"/>
<keyword evidence="3" id="KW-1185">Reference proteome</keyword>
<gene>
    <name evidence="2" type="ORF">CVD27_24470</name>
</gene>
<keyword evidence="1" id="KW-0472">Membrane</keyword>
<accession>A0A2N5H7Q1</accession>
<comment type="caution">
    <text evidence="2">The sequence shown here is derived from an EMBL/GenBank/DDBJ whole genome shotgun (WGS) entry which is preliminary data.</text>
</comment>
<evidence type="ECO:0000313" key="2">
    <source>
        <dbReference type="EMBL" id="PLS01552.1"/>
    </source>
</evidence>
<keyword evidence="1" id="KW-0812">Transmembrane</keyword>
<evidence type="ECO:0000313" key="3">
    <source>
        <dbReference type="Proteomes" id="UP000234950"/>
    </source>
</evidence>